<dbReference type="InterPro" id="IPR009920">
    <property type="entry name" value="HEPPP_synth_su1"/>
</dbReference>
<dbReference type="AlphaFoldDB" id="A0A172TM41"/>
<proteinExistence type="predicted"/>
<dbReference type="Proteomes" id="UP000076927">
    <property type="component" value="Chromosome"/>
</dbReference>
<sequence length="288" mass="33163">MNTYRIPELARKYTEHDMIQKHTDLPELPDSRIRLLHTVLETHPRTSHDSDALSLATLLVQLGMDTHDMIDNQEHSDAARNNADRSRQLKVLAGDYFSSGFYHILSKAGQIEMITLLSGAICEINRMKMHLYLRMNQLKLNADEYLQQKVSIKTQLFLIFSKFMDGVTAKAWPELLSIVTKCELIVEELHFSESHEPSRSSWVFWHIWNKATDGEKSLLRDGAVDKTKWSTYVLKYNVRGILKDMLNQQLQQAAALAGQLDSDRLRRDLAQIGDSYKRYSASLVVEEI</sequence>
<evidence type="ECO:0000313" key="1">
    <source>
        <dbReference type="EMBL" id="ANE47974.1"/>
    </source>
</evidence>
<dbReference type="GO" id="GO:0009234">
    <property type="term" value="P:menaquinone biosynthetic process"/>
    <property type="evidence" value="ECO:0007669"/>
    <property type="project" value="InterPro"/>
</dbReference>
<accession>A0A172TM41</accession>
<dbReference type="Gene3D" id="1.20.120.1450">
    <property type="match status" value="1"/>
</dbReference>
<dbReference type="STRING" id="1178515.SY83_18605"/>
<protein>
    <recommendedName>
        <fullName evidence="3">Heptaprenyl diphosphate synthase</fullName>
    </recommendedName>
</protein>
<dbReference type="OrthoDB" id="2417886at2"/>
<evidence type="ECO:0008006" key="3">
    <source>
        <dbReference type="Google" id="ProtNLM"/>
    </source>
</evidence>
<dbReference type="EMBL" id="CP011388">
    <property type="protein sequence ID" value="ANE47974.1"/>
    <property type="molecule type" value="Genomic_DNA"/>
</dbReference>
<dbReference type="KEGG" id="pswu:SY83_18605"/>
<name>A0A172TM41_9BACL</name>
<dbReference type="RefSeq" id="WP_068609241.1">
    <property type="nucleotide sequence ID" value="NZ_CP011388.1"/>
</dbReference>
<keyword evidence="2" id="KW-1185">Reference proteome</keyword>
<reference evidence="1 2" key="1">
    <citation type="submission" date="2015-01" db="EMBL/GenBank/DDBJ databases">
        <title>Paenibacillus swuensis/DY6/whole genome sequencing.</title>
        <authorList>
            <person name="Kim M.K."/>
            <person name="Srinivasan S."/>
            <person name="Lee J.-J."/>
        </authorList>
    </citation>
    <scope>NUCLEOTIDE SEQUENCE [LARGE SCALE GENOMIC DNA]</scope>
    <source>
        <strain evidence="1 2">DY6</strain>
    </source>
</reference>
<organism evidence="1 2">
    <name type="scientific">Paenibacillus swuensis</name>
    <dbReference type="NCBI Taxonomy" id="1178515"/>
    <lineage>
        <taxon>Bacteria</taxon>
        <taxon>Bacillati</taxon>
        <taxon>Bacillota</taxon>
        <taxon>Bacilli</taxon>
        <taxon>Bacillales</taxon>
        <taxon>Paenibacillaceae</taxon>
        <taxon>Paenibacillus</taxon>
    </lineage>
</organism>
<dbReference type="Pfam" id="PF07307">
    <property type="entry name" value="HEPPP_synt_1"/>
    <property type="match status" value="1"/>
</dbReference>
<evidence type="ECO:0000313" key="2">
    <source>
        <dbReference type="Proteomes" id="UP000076927"/>
    </source>
</evidence>
<dbReference type="PATRIC" id="fig|1178515.4.peg.3753"/>
<gene>
    <name evidence="1" type="ORF">SY83_18605</name>
</gene>